<dbReference type="AlphaFoldDB" id="A0A2J7PKE8"/>
<dbReference type="GO" id="GO:1905786">
    <property type="term" value="P:positive regulation of anaphase-promoting complex-dependent catabolic process"/>
    <property type="evidence" value="ECO:0007669"/>
    <property type="project" value="TreeGrafter"/>
</dbReference>
<name>A0A2J7PKE8_9NEOP</name>
<dbReference type="EMBL" id="NEVH01024567">
    <property type="protein sequence ID" value="PNF16805.1"/>
    <property type="molecule type" value="Genomic_DNA"/>
</dbReference>
<dbReference type="Proteomes" id="UP000235965">
    <property type="component" value="Unassembled WGS sequence"/>
</dbReference>
<dbReference type="SMART" id="SM00320">
    <property type="entry name" value="WD40"/>
    <property type="match status" value="6"/>
</dbReference>
<sequence>MLEASMVREGHWPHSRDQISFRFIHFFFRYIVPNRSGDTSSLACYSLSPVSAESQKLLTSARKVAQKISPMPFKVMAAPELQDDFYCSLVDWSSQNIVSVGLERCVYLWSACSGKVTRLLDLSEDGNSVTSVAFNKQGNLLAVGSTYGGVQVWDTVVNRQLKMMQGHAGRVGTLAWNGNILSSGSQDTFILQHDMRMPSLVAERRLVGHQEEVCGLKWSPDNKYLASGGGDNCLFVWDLHSLSPLQKYTRHLSAVKAVAWSPHHHGILASGGGVDDQCLHFWNTLTGELVKCINTGSQITNLAWSKFSSPLVSTHGFPDNHICVWNYPSLRQLTKLTGHSFRVLHLAVSPNG</sequence>
<dbReference type="GO" id="GO:1990757">
    <property type="term" value="F:ubiquitin ligase activator activity"/>
    <property type="evidence" value="ECO:0007669"/>
    <property type="project" value="TreeGrafter"/>
</dbReference>
<dbReference type="PROSITE" id="PS50082">
    <property type="entry name" value="WD_REPEATS_2"/>
    <property type="match status" value="2"/>
</dbReference>
<protein>
    <submittedName>
        <fullName evidence="7">Fizzy-related protein</fullName>
    </submittedName>
</protein>
<dbReference type="EMBL" id="NEVH01024567">
    <property type="protein sequence ID" value="PNF16808.1"/>
    <property type="molecule type" value="Genomic_DNA"/>
</dbReference>
<keyword evidence="3" id="KW-0677">Repeat</keyword>
<dbReference type="InterPro" id="IPR033010">
    <property type="entry name" value="Cdc20/Fizzy"/>
</dbReference>
<dbReference type="PANTHER" id="PTHR19918:SF1">
    <property type="entry name" value="FIZZY-RELATED PROTEIN HOMOLOG"/>
    <property type="match status" value="1"/>
</dbReference>
<dbReference type="InterPro" id="IPR015943">
    <property type="entry name" value="WD40/YVTN_repeat-like_dom_sf"/>
</dbReference>
<dbReference type="Pfam" id="PF24807">
    <property type="entry name" value="WD40_CDC20-Fz"/>
    <property type="match status" value="1"/>
</dbReference>
<feature type="domain" description="CDC20/Fizzy WD40" evidence="6">
    <location>
        <begin position="77"/>
        <end position="352"/>
    </location>
</feature>
<dbReference type="PANTHER" id="PTHR19918">
    <property type="entry name" value="CELL DIVISION CYCLE 20 CDC20 FIZZY -RELATED"/>
    <property type="match status" value="1"/>
</dbReference>
<evidence type="ECO:0000256" key="4">
    <source>
        <dbReference type="ARBA" id="ARBA00023306"/>
    </source>
</evidence>
<dbReference type="InterPro" id="IPR036322">
    <property type="entry name" value="WD40_repeat_dom_sf"/>
</dbReference>
<dbReference type="InterPro" id="IPR001680">
    <property type="entry name" value="WD40_rpt"/>
</dbReference>
<evidence type="ECO:0000256" key="5">
    <source>
        <dbReference type="PROSITE-ProRule" id="PRU00221"/>
    </source>
</evidence>
<dbReference type="Gene3D" id="2.130.10.10">
    <property type="entry name" value="YVTN repeat-like/Quinoprotein amine dehydrogenase"/>
    <property type="match status" value="1"/>
</dbReference>
<dbReference type="InterPro" id="IPR056150">
    <property type="entry name" value="WD40_CDC20-Fz"/>
</dbReference>
<dbReference type="GO" id="GO:0005680">
    <property type="term" value="C:anaphase-promoting complex"/>
    <property type="evidence" value="ECO:0007669"/>
    <property type="project" value="TreeGrafter"/>
</dbReference>
<dbReference type="PROSITE" id="PS00678">
    <property type="entry name" value="WD_REPEATS_1"/>
    <property type="match status" value="1"/>
</dbReference>
<dbReference type="GO" id="GO:0010997">
    <property type="term" value="F:anaphase-promoting complex binding"/>
    <property type="evidence" value="ECO:0007669"/>
    <property type="project" value="InterPro"/>
</dbReference>
<evidence type="ECO:0000256" key="3">
    <source>
        <dbReference type="ARBA" id="ARBA00022737"/>
    </source>
</evidence>
<accession>A0A2J7PKE8</accession>
<keyword evidence="8" id="KW-1185">Reference proteome</keyword>
<dbReference type="PROSITE" id="PS50294">
    <property type="entry name" value="WD_REPEATS_REGION"/>
    <property type="match status" value="2"/>
</dbReference>
<dbReference type="GO" id="GO:0031145">
    <property type="term" value="P:anaphase-promoting complex-dependent catabolic process"/>
    <property type="evidence" value="ECO:0007669"/>
    <property type="project" value="TreeGrafter"/>
</dbReference>
<evidence type="ECO:0000313" key="8">
    <source>
        <dbReference type="Proteomes" id="UP000235965"/>
    </source>
</evidence>
<gene>
    <name evidence="7" type="primary">FZR1</name>
    <name evidence="7" type="ORF">B7P43_G18022</name>
</gene>
<reference evidence="7 8" key="1">
    <citation type="submission" date="2017-12" db="EMBL/GenBank/DDBJ databases">
        <title>Hemimetabolous genomes reveal molecular basis of termite eusociality.</title>
        <authorList>
            <person name="Harrison M.C."/>
            <person name="Jongepier E."/>
            <person name="Robertson H.M."/>
            <person name="Arning N."/>
            <person name="Bitard-Feildel T."/>
            <person name="Chao H."/>
            <person name="Childers C.P."/>
            <person name="Dinh H."/>
            <person name="Doddapaneni H."/>
            <person name="Dugan S."/>
            <person name="Gowin J."/>
            <person name="Greiner C."/>
            <person name="Han Y."/>
            <person name="Hu H."/>
            <person name="Hughes D.S.T."/>
            <person name="Huylmans A.-K."/>
            <person name="Kemena C."/>
            <person name="Kremer L.P.M."/>
            <person name="Lee S.L."/>
            <person name="Lopez-Ezquerra A."/>
            <person name="Mallet L."/>
            <person name="Monroy-Kuhn J.M."/>
            <person name="Moser A."/>
            <person name="Murali S.C."/>
            <person name="Muzny D.M."/>
            <person name="Otani S."/>
            <person name="Piulachs M.-D."/>
            <person name="Poelchau M."/>
            <person name="Qu J."/>
            <person name="Schaub F."/>
            <person name="Wada-Katsumata A."/>
            <person name="Worley K.C."/>
            <person name="Xie Q."/>
            <person name="Ylla G."/>
            <person name="Poulsen M."/>
            <person name="Gibbs R.A."/>
            <person name="Schal C."/>
            <person name="Richards S."/>
            <person name="Belles X."/>
            <person name="Korb J."/>
            <person name="Bornberg-Bauer E."/>
        </authorList>
    </citation>
    <scope>NUCLEOTIDE SEQUENCE [LARGE SCALE GENOMIC DNA]</scope>
    <source>
        <tissue evidence="7">Whole body</tissue>
    </source>
</reference>
<dbReference type="InParanoid" id="A0A2J7PKE8"/>
<dbReference type="STRING" id="105785.A0A2J7PKE8"/>
<evidence type="ECO:0000256" key="1">
    <source>
        <dbReference type="ARBA" id="ARBA00006445"/>
    </source>
</evidence>
<dbReference type="SUPFAM" id="SSF50978">
    <property type="entry name" value="WD40 repeat-like"/>
    <property type="match status" value="1"/>
</dbReference>
<dbReference type="OrthoDB" id="10263272at2759"/>
<dbReference type="InterPro" id="IPR019775">
    <property type="entry name" value="WD40_repeat_CS"/>
</dbReference>
<organism evidence="7 8">
    <name type="scientific">Cryptotermes secundus</name>
    <dbReference type="NCBI Taxonomy" id="105785"/>
    <lineage>
        <taxon>Eukaryota</taxon>
        <taxon>Metazoa</taxon>
        <taxon>Ecdysozoa</taxon>
        <taxon>Arthropoda</taxon>
        <taxon>Hexapoda</taxon>
        <taxon>Insecta</taxon>
        <taxon>Pterygota</taxon>
        <taxon>Neoptera</taxon>
        <taxon>Polyneoptera</taxon>
        <taxon>Dictyoptera</taxon>
        <taxon>Blattodea</taxon>
        <taxon>Blattoidea</taxon>
        <taxon>Termitoidae</taxon>
        <taxon>Kalotermitidae</taxon>
        <taxon>Cryptotermitinae</taxon>
        <taxon>Cryptotermes</taxon>
    </lineage>
</organism>
<evidence type="ECO:0000256" key="2">
    <source>
        <dbReference type="ARBA" id="ARBA00022574"/>
    </source>
</evidence>
<feature type="repeat" description="WD" evidence="5">
    <location>
        <begin position="206"/>
        <end position="247"/>
    </location>
</feature>
<evidence type="ECO:0000313" key="7">
    <source>
        <dbReference type="EMBL" id="PNF16808.1"/>
    </source>
</evidence>
<keyword evidence="4" id="KW-0131">Cell cycle</keyword>
<evidence type="ECO:0000259" key="6">
    <source>
        <dbReference type="Pfam" id="PF24807"/>
    </source>
</evidence>
<feature type="repeat" description="WD" evidence="5">
    <location>
        <begin position="122"/>
        <end position="163"/>
    </location>
</feature>
<keyword evidence="2 5" id="KW-0853">WD repeat</keyword>
<comment type="caution">
    <text evidence="7">The sequence shown here is derived from an EMBL/GenBank/DDBJ whole genome shotgun (WGS) entry which is preliminary data.</text>
</comment>
<comment type="similarity">
    <text evidence="1">Belongs to the WD repeat CDC20/Fizzy family.</text>
</comment>
<proteinExistence type="inferred from homology"/>